<dbReference type="GO" id="GO:0001540">
    <property type="term" value="F:amyloid-beta binding"/>
    <property type="evidence" value="ECO:0007669"/>
    <property type="project" value="TreeGrafter"/>
</dbReference>
<evidence type="ECO:0000256" key="1">
    <source>
        <dbReference type="ARBA" id="ARBA00004606"/>
    </source>
</evidence>
<dbReference type="OrthoDB" id="5985282at2759"/>
<evidence type="ECO:0000256" key="5">
    <source>
        <dbReference type="ARBA" id="ARBA00022989"/>
    </source>
</evidence>
<keyword evidence="5" id="KW-1133">Transmembrane helix</keyword>
<dbReference type="PANTHER" id="PTHR10962">
    <property type="entry name" value="INTEGRAL TRANSMEMBRANE PROTEIN 2"/>
    <property type="match status" value="1"/>
</dbReference>
<dbReference type="PROSITE" id="PS50869">
    <property type="entry name" value="BRICHOS"/>
    <property type="match status" value="1"/>
</dbReference>
<feature type="domain" description="BRICHOS" evidence="11">
    <location>
        <begin position="67"/>
        <end position="159"/>
    </location>
</feature>
<dbReference type="AlphaFoldDB" id="A0A2B4SK94"/>
<evidence type="ECO:0000313" key="13">
    <source>
        <dbReference type="Proteomes" id="UP000225706"/>
    </source>
</evidence>
<dbReference type="EMBL" id="LSMT01000074">
    <property type="protein sequence ID" value="PFX28912.1"/>
    <property type="molecule type" value="Genomic_DNA"/>
</dbReference>
<evidence type="ECO:0000256" key="10">
    <source>
        <dbReference type="SAM" id="SignalP"/>
    </source>
</evidence>
<feature type="compositionally biased region" description="Low complexity" evidence="9">
    <location>
        <begin position="319"/>
        <end position="330"/>
    </location>
</feature>
<dbReference type="Gene3D" id="3.30.390.150">
    <property type="match status" value="1"/>
</dbReference>
<proteinExistence type="inferred from homology"/>
<keyword evidence="6" id="KW-0472">Membrane</keyword>
<feature type="compositionally biased region" description="Low complexity" evidence="9">
    <location>
        <begin position="355"/>
        <end position="365"/>
    </location>
</feature>
<comment type="caution">
    <text evidence="12">The sequence shown here is derived from an EMBL/GenBank/DDBJ whole genome shotgun (WGS) entry which is preliminary data.</text>
</comment>
<keyword evidence="7" id="KW-1015">Disulfide bond</keyword>
<gene>
    <name evidence="12" type="ORF">AWC38_SpisGene6336</name>
</gene>
<protein>
    <recommendedName>
        <fullName evidence="11">BRICHOS domain-containing protein</fullName>
    </recommendedName>
</protein>
<dbReference type="PANTHER" id="PTHR10962:SF1">
    <property type="entry name" value="INTEGRAL MEMBRANE PROTEIN 2"/>
    <property type="match status" value="1"/>
</dbReference>
<feature type="region of interest" description="Disordered" evidence="9">
    <location>
        <begin position="305"/>
        <end position="396"/>
    </location>
</feature>
<comment type="similarity">
    <text evidence="2">Belongs to the ITM2 family.</text>
</comment>
<feature type="compositionally biased region" description="Low complexity" evidence="9">
    <location>
        <begin position="338"/>
        <end position="348"/>
    </location>
</feature>
<evidence type="ECO:0000256" key="2">
    <source>
        <dbReference type="ARBA" id="ARBA00006794"/>
    </source>
</evidence>
<evidence type="ECO:0000256" key="4">
    <source>
        <dbReference type="ARBA" id="ARBA00022968"/>
    </source>
</evidence>
<evidence type="ECO:0000256" key="6">
    <source>
        <dbReference type="ARBA" id="ARBA00023136"/>
    </source>
</evidence>
<evidence type="ECO:0000256" key="9">
    <source>
        <dbReference type="SAM" id="MobiDB-lite"/>
    </source>
</evidence>
<dbReference type="GO" id="GO:0005886">
    <property type="term" value="C:plasma membrane"/>
    <property type="evidence" value="ECO:0007669"/>
    <property type="project" value="TreeGrafter"/>
</dbReference>
<keyword evidence="3" id="KW-0812">Transmembrane</keyword>
<feature type="signal peptide" evidence="10">
    <location>
        <begin position="1"/>
        <end position="20"/>
    </location>
</feature>
<keyword evidence="4" id="KW-0735">Signal-anchor</keyword>
<evidence type="ECO:0000256" key="3">
    <source>
        <dbReference type="ARBA" id="ARBA00022692"/>
    </source>
</evidence>
<accession>A0A2B4SK94</accession>
<dbReference type="GO" id="GO:0042985">
    <property type="term" value="P:negative regulation of amyloid precursor protein biosynthetic process"/>
    <property type="evidence" value="ECO:0007669"/>
    <property type="project" value="TreeGrafter"/>
</dbReference>
<comment type="subcellular location">
    <subcellularLocation>
        <location evidence="1">Membrane</location>
        <topology evidence="1">Single-pass type II membrane protein</topology>
    </subcellularLocation>
</comment>
<dbReference type="Proteomes" id="UP000225706">
    <property type="component" value="Unassembled WGS sequence"/>
</dbReference>
<keyword evidence="8" id="KW-0325">Glycoprotein</keyword>
<dbReference type="InterPro" id="IPR040145">
    <property type="entry name" value="ITM2"/>
</dbReference>
<organism evidence="12 13">
    <name type="scientific">Stylophora pistillata</name>
    <name type="common">Smooth cauliflower coral</name>
    <dbReference type="NCBI Taxonomy" id="50429"/>
    <lineage>
        <taxon>Eukaryota</taxon>
        <taxon>Metazoa</taxon>
        <taxon>Cnidaria</taxon>
        <taxon>Anthozoa</taxon>
        <taxon>Hexacorallia</taxon>
        <taxon>Scleractinia</taxon>
        <taxon>Astrocoeniina</taxon>
        <taxon>Pocilloporidae</taxon>
        <taxon>Stylophora</taxon>
    </lineage>
</organism>
<feature type="compositionally biased region" description="Low complexity" evidence="9">
    <location>
        <begin position="372"/>
        <end position="381"/>
    </location>
</feature>
<reference evidence="13" key="1">
    <citation type="journal article" date="2017" name="bioRxiv">
        <title>Comparative analysis of the genomes of Stylophora pistillata and Acropora digitifera provides evidence for extensive differences between species of corals.</title>
        <authorList>
            <person name="Voolstra C.R."/>
            <person name="Li Y."/>
            <person name="Liew Y.J."/>
            <person name="Baumgarten S."/>
            <person name="Zoccola D."/>
            <person name="Flot J.-F."/>
            <person name="Tambutte S."/>
            <person name="Allemand D."/>
            <person name="Aranda M."/>
        </authorList>
    </citation>
    <scope>NUCLEOTIDE SEQUENCE [LARGE SCALE GENOMIC DNA]</scope>
</reference>
<keyword evidence="13" id="KW-1185">Reference proteome</keyword>
<name>A0A2B4SK94_STYPI</name>
<evidence type="ECO:0000256" key="7">
    <source>
        <dbReference type="ARBA" id="ARBA00023157"/>
    </source>
</evidence>
<keyword evidence="10" id="KW-0732">Signal</keyword>
<dbReference type="InterPro" id="IPR007084">
    <property type="entry name" value="BRICHOS_dom"/>
</dbReference>
<sequence>MAGSFLFPVVLVVVLSLSSASPTNDQRRNKEEVVDFSMDIIEGRIGYTEKIEVDLGKQTELFQVPTHPGVDRSDVLHDFKSNLTMLRFPESKVCYLFPLVKRQSTPEKLMKDLKTTQEMVVTETRRLYSRWVLDEEVTDPSSLGEELNEYCAQYTIYHVTEKREQVTAEQTEGGTLPNRVRRQSGSALNGTKLCRGGMDLNRALQVCSEPKMKCVSTNMCFQIKKCREEKRRVRRSLWGIFGPFGRYGGYHGWLGGYRLRYVPPASRKQQKKVKRPRPRCWNEHDTRKVIKCCKYVCDKVDRPTTSISPTTETMEIENEPTTPISPTTETVENEDEPTTPISPTTVTVENEDEPTTPISPTTVTVENEDEPTTPISPTTETVENEDEPTTPISPTTETVENEEFAVLLGRF</sequence>
<dbReference type="SMART" id="SM01039">
    <property type="entry name" value="BRICHOS"/>
    <property type="match status" value="1"/>
</dbReference>
<feature type="chain" id="PRO_5012405791" description="BRICHOS domain-containing protein" evidence="10">
    <location>
        <begin position="21"/>
        <end position="411"/>
    </location>
</feature>
<evidence type="ECO:0000313" key="12">
    <source>
        <dbReference type="EMBL" id="PFX28912.1"/>
    </source>
</evidence>
<dbReference type="GO" id="GO:0070062">
    <property type="term" value="C:extracellular exosome"/>
    <property type="evidence" value="ECO:0007669"/>
    <property type="project" value="TreeGrafter"/>
</dbReference>
<dbReference type="GO" id="GO:0005794">
    <property type="term" value="C:Golgi apparatus"/>
    <property type="evidence" value="ECO:0007669"/>
    <property type="project" value="TreeGrafter"/>
</dbReference>
<evidence type="ECO:0000259" key="11">
    <source>
        <dbReference type="PROSITE" id="PS50869"/>
    </source>
</evidence>
<dbReference type="Pfam" id="PF04089">
    <property type="entry name" value="BRICHOS"/>
    <property type="match status" value="1"/>
</dbReference>
<evidence type="ECO:0000256" key="8">
    <source>
        <dbReference type="ARBA" id="ARBA00023180"/>
    </source>
</evidence>